<organism evidence="1 2">
    <name type="scientific">Streptomyces rectiviolaceus</name>
    <dbReference type="NCBI Taxonomy" id="332591"/>
    <lineage>
        <taxon>Bacteria</taxon>
        <taxon>Bacillati</taxon>
        <taxon>Actinomycetota</taxon>
        <taxon>Actinomycetes</taxon>
        <taxon>Kitasatosporales</taxon>
        <taxon>Streptomycetaceae</taxon>
        <taxon>Streptomyces</taxon>
    </lineage>
</organism>
<evidence type="ECO:0000313" key="1">
    <source>
        <dbReference type="EMBL" id="GAA3135002.1"/>
    </source>
</evidence>
<keyword evidence="2" id="KW-1185">Reference proteome</keyword>
<proteinExistence type="predicted"/>
<reference evidence="2" key="1">
    <citation type="journal article" date="2019" name="Int. J. Syst. Evol. Microbiol.">
        <title>The Global Catalogue of Microorganisms (GCM) 10K type strain sequencing project: providing services to taxonomists for standard genome sequencing and annotation.</title>
        <authorList>
            <consortium name="The Broad Institute Genomics Platform"/>
            <consortium name="The Broad Institute Genome Sequencing Center for Infectious Disease"/>
            <person name="Wu L."/>
            <person name="Ma J."/>
        </authorList>
    </citation>
    <scope>NUCLEOTIDE SEQUENCE [LARGE SCALE GENOMIC DNA]</scope>
    <source>
        <strain evidence="2">JCM 9092</strain>
    </source>
</reference>
<comment type="caution">
    <text evidence="1">The sequence shown here is derived from an EMBL/GenBank/DDBJ whole genome shotgun (WGS) entry which is preliminary data.</text>
</comment>
<dbReference type="Proteomes" id="UP001501637">
    <property type="component" value="Unassembled WGS sequence"/>
</dbReference>
<evidence type="ECO:0000313" key="2">
    <source>
        <dbReference type="Proteomes" id="UP001501637"/>
    </source>
</evidence>
<dbReference type="EMBL" id="BAAAUG010000141">
    <property type="protein sequence ID" value="GAA3135002.1"/>
    <property type="molecule type" value="Genomic_DNA"/>
</dbReference>
<name>A0ABP6N4X1_9ACTN</name>
<gene>
    <name evidence="1" type="ORF">GCM10010449_64540</name>
</gene>
<protein>
    <submittedName>
        <fullName evidence="1">Uncharacterized protein</fullName>
    </submittedName>
</protein>
<accession>A0ABP6N4X1</accession>
<sequence>MDAVTAEMDRVARPQALTRVGAVLSTTSAVLAAVRPDALENALTISATAAAGATGLWPTIQAFSDIKSRRPQDKWHYVWVLQKRVPR</sequence>